<keyword evidence="2" id="KW-0732">Signal</keyword>
<feature type="chain" id="PRO_5031329772" evidence="2">
    <location>
        <begin position="30"/>
        <end position="364"/>
    </location>
</feature>
<feature type="transmembrane region" description="Helical" evidence="1">
    <location>
        <begin position="337"/>
        <end position="358"/>
    </location>
</feature>
<protein>
    <submittedName>
        <fullName evidence="3">Hydrogenase/urease accessory protein HupE</fullName>
    </submittedName>
</protein>
<keyword evidence="1" id="KW-0812">Transmembrane</keyword>
<feature type="transmembrane region" description="Helical" evidence="1">
    <location>
        <begin position="275"/>
        <end position="295"/>
    </location>
</feature>
<comment type="caution">
    <text evidence="3">The sequence shown here is derived from an EMBL/GenBank/DDBJ whole genome shotgun (WGS) entry which is preliminary data.</text>
</comment>
<organism evidence="3 4">
    <name type="scientific">Kribbella shirazensis</name>
    <dbReference type="NCBI Taxonomy" id="1105143"/>
    <lineage>
        <taxon>Bacteria</taxon>
        <taxon>Bacillati</taxon>
        <taxon>Actinomycetota</taxon>
        <taxon>Actinomycetes</taxon>
        <taxon>Propionibacteriales</taxon>
        <taxon>Kribbellaceae</taxon>
        <taxon>Kribbella</taxon>
    </lineage>
</organism>
<keyword evidence="1" id="KW-0472">Membrane</keyword>
<sequence>MGWVPMRRVLVGMGLLVLLFLGTAGSASAHVIASTGYSTVRQDGQRVTWSLSLEYDVLARAVDLGPPTTDDGQRARALDTAKDRIAAYLHDRVVVSVDGAACEPQLETTAVGRRGTKAYADLGLVFDCPGKSGAFTLKYDVFASAEAVADDHTNLVEYTFADGSGRTVFDRSHHDFTVGGNTVASSSLQFGKMGVEHILLGLDHVLFVVALILGAQNLRSLVQVISMFTVAHSVTLISTLLGGLSVPSVIVEPLIALSIAFVAVENLLGSTRHRLPVVFGFGFLHGLGFAGSLRITDEVSPELLLSLLSFNVGIEAGQALLLLAVFPLVLLIRRTRVAVPVVRSATGVVAAFGLFWFVERFFLT</sequence>
<evidence type="ECO:0000313" key="4">
    <source>
        <dbReference type="Proteomes" id="UP000555407"/>
    </source>
</evidence>
<feature type="transmembrane region" description="Helical" evidence="1">
    <location>
        <begin position="250"/>
        <end position="268"/>
    </location>
</feature>
<reference evidence="3 4" key="1">
    <citation type="submission" date="2020-03" db="EMBL/GenBank/DDBJ databases">
        <title>Sequencing the genomes of 1000 actinobacteria strains.</title>
        <authorList>
            <person name="Klenk H.-P."/>
        </authorList>
    </citation>
    <scope>NUCLEOTIDE SEQUENCE [LARGE SCALE GENOMIC DNA]</scope>
    <source>
        <strain evidence="3 4">DSM 45490</strain>
    </source>
</reference>
<feature type="signal peptide" evidence="2">
    <location>
        <begin position="1"/>
        <end position="29"/>
    </location>
</feature>
<proteinExistence type="predicted"/>
<evidence type="ECO:0000256" key="1">
    <source>
        <dbReference type="SAM" id="Phobius"/>
    </source>
</evidence>
<accession>A0A7X5VGQ0</accession>
<dbReference type="AlphaFoldDB" id="A0A7X5VGQ0"/>
<dbReference type="EMBL" id="JAASRO010000001">
    <property type="protein sequence ID" value="NIK60749.1"/>
    <property type="molecule type" value="Genomic_DNA"/>
</dbReference>
<keyword evidence="4" id="KW-1185">Reference proteome</keyword>
<feature type="transmembrane region" description="Helical" evidence="1">
    <location>
        <begin position="197"/>
        <end position="214"/>
    </location>
</feature>
<dbReference type="Pfam" id="PF13795">
    <property type="entry name" value="HupE_UreJ_2"/>
    <property type="match status" value="1"/>
</dbReference>
<feature type="transmembrane region" description="Helical" evidence="1">
    <location>
        <begin position="307"/>
        <end position="330"/>
    </location>
</feature>
<evidence type="ECO:0000313" key="3">
    <source>
        <dbReference type="EMBL" id="NIK60749.1"/>
    </source>
</evidence>
<evidence type="ECO:0000256" key="2">
    <source>
        <dbReference type="SAM" id="SignalP"/>
    </source>
</evidence>
<gene>
    <name evidence="3" type="ORF">BJY22_006466</name>
</gene>
<keyword evidence="1" id="KW-1133">Transmembrane helix</keyword>
<dbReference type="RefSeq" id="WP_167214424.1">
    <property type="nucleotide sequence ID" value="NZ_JAASRO010000001.1"/>
</dbReference>
<dbReference type="InterPro" id="IPR032809">
    <property type="entry name" value="Put_HupE_UreJ"/>
</dbReference>
<name>A0A7X5VGQ0_9ACTN</name>
<dbReference type="Proteomes" id="UP000555407">
    <property type="component" value="Unassembled WGS sequence"/>
</dbReference>